<gene>
    <name evidence="1" type="ORF">NNC55_07535</name>
</gene>
<comment type="caution">
    <text evidence="1">The sequence shown here is derived from an EMBL/GenBank/DDBJ whole genome shotgun (WGS) entry which is preliminary data.</text>
</comment>
<name>A0AAW5IRZ0_9BACT</name>
<sequence length="208" mass="24402">MNSNIFFQPFVGKDYANGGIFGKRIMILGESHYCDESCADCGDCRLHRECMNFTQQVLDDYLNENKERQNWMRTFLKFERSLVGEETDQTMRLKIWNSVIFFNYLQVAMGGPREAGTGEQYRQAGKAFFEVIEKYQPEYVIVWGKRLWDNLPNVRWQDSDDIVVDGYPVAMGAYLLSNGKQVKVMAVNHPSVGYSWDYWHKVIQRFLR</sequence>
<dbReference type="AlphaFoldDB" id="A0AAW5IRZ0"/>
<evidence type="ECO:0008006" key="3">
    <source>
        <dbReference type="Google" id="ProtNLM"/>
    </source>
</evidence>
<dbReference type="EMBL" id="JANDWN010000016">
    <property type="protein sequence ID" value="MCP9599802.1"/>
    <property type="molecule type" value="Genomic_DNA"/>
</dbReference>
<accession>A0AAW5IRZ0</accession>
<reference evidence="1" key="1">
    <citation type="submission" date="2022-07" db="EMBL/GenBank/DDBJ databases">
        <title>Prevotella copri.</title>
        <authorList>
            <person name="Yang C."/>
        </authorList>
    </citation>
    <scope>NUCLEOTIDE SEQUENCE</scope>
    <source>
        <strain evidence="1">HF1476</strain>
    </source>
</reference>
<evidence type="ECO:0000313" key="1">
    <source>
        <dbReference type="EMBL" id="MCP9599802.1"/>
    </source>
</evidence>
<dbReference type="Proteomes" id="UP001204486">
    <property type="component" value="Unassembled WGS sequence"/>
</dbReference>
<proteinExistence type="predicted"/>
<evidence type="ECO:0000313" key="2">
    <source>
        <dbReference type="Proteomes" id="UP001204486"/>
    </source>
</evidence>
<protein>
    <recommendedName>
        <fullName evidence="3">Uracil-DNA glycosylase-like domain-containing protein</fullName>
    </recommendedName>
</protein>
<organism evidence="1 2">
    <name type="scientific">Segatella copri</name>
    <dbReference type="NCBI Taxonomy" id="165179"/>
    <lineage>
        <taxon>Bacteria</taxon>
        <taxon>Pseudomonadati</taxon>
        <taxon>Bacteroidota</taxon>
        <taxon>Bacteroidia</taxon>
        <taxon>Bacteroidales</taxon>
        <taxon>Prevotellaceae</taxon>
        <taxon>Segatella</taxon>
    </lineage>
</organism>
<dbReference type="RefSeq" id="WP_254973898.1">
    <property type="nucleotide sequence ID" value="NZ_JANDWK010000014.1"/>
</dbReference>